<evidence type="ECO:0000313" key="1">
    <source>
        <dbReference type="EMBL" id="EAR92534.2"/>
    </source>
</evidence>
<evidence type="ECO:0000313" key="2">
    <source>
        <dbReference type="Proteomes" id="UP000009168"/>
    </source>
</evidence>
<dbReference type="GeneID" id="7841696"/>
<proteinExistence type="predicted"/>
<dbReference type="EMBL" id="GG662749">
    <property type="protein sequence ID" value="EAR92534.2"/>
    <property type="molecule type" value="Genomic_DNA"/>
</dbReference>
<keyword evidence="2" id="KW-1185">Reference proteome</keyword>
<protein>
    <submittedName>
        <fullName evidence="1">Uncharacterized protein</fullName>
    </submittedName>
</protein>
<gene>
    <name evidence="1" type="ORF">TTHERM_00090280</name>
</gene>
<dbReference type="RefSeq" id="XP_001012779.2">
    <property type="nucleotide sequence ID" value="XM_001012779.2"/>
</dbReference>
<accession>Q236G6</accession>
<dbReference type="AlphaFoldDB" id="Q236G6"/>
<dbReference type="Pfam" id="PF14536">
    <property type="entry name" value="DUF4441"/>
    <property type="match status" value="1"/>
</dbReference>
<dbReference type="HOGENOM" id="CLU_2163487_0_0_1"/>
<name>Q236G6_TETTS</name>
<dbReference type="Proteomes" id="UP000009168">
    <property type="component" value="Unassembled WGS sequence"/>
</dbReference>
<reference evidence="2" key="1">
    <citation type="journal article" date="2006" name="PLoS Biol.">
        <title>Macronuclear genome sequence of the ciliate Tetrahymena thermophila, a model eukaryote.</title>
        <authorList>
            <person name="Eisen J.A."/>
            <person name="Coyne R.S."/>
            <person name="Wu M."/>
            <person name="Wu D."/>
            <person name="Thiagarajan M."/>
            <person name="Wortman J.R."/>
            <person name="Badger J.H."/>
            <person name="Ren Q."/>
            <person name="Amedeo P."/>
            <person name="Jones K.M."/>
            <person name="Tallon L.J."/>
            <person name="Delcher A.L."/>
            <person name="Salzberg S.L."/>
            <person name="Silva J.C."/>
            <person name="Haas B.J."/>
            <person name="Majoros W.H."/>
            <person name="Farzad M."/>
            <person name="Carlton J.M."/>
            <person name="Smith R.K. Jr."/>
            <person name="Garg J."/>
            <person name="Pearlman R.E."/>
            <person name="Karrer K.M."/>
            <person name="Sun L."/>
            <person name="Manning G."/>
            <person name="Elde N.C."/>
            <person name="Turkewitz A.P."/>
            <person name="Asai D.J."/>
            <person name="Wilkes D.E."/>
            <person name="Wang Y."/>
            <person name="Cai H."/>
            <person name="Collins K."/>
            <person name="Stewart B.A."/>
            <person name="Lee S.R."/>
            <person name="Wilamowska K."/>
            <person name="Weinberg Z."/>
            <person name="Ruzzo W.L."/>
            <person name="Wloga D."/>
            <person name="Gaertig J."/>
            <person name="Frankel J."/>
            <person name="Tsao C.-C."/>
            <person name="Gorovsky M.A."/>
            <person name="Keeling P.J."/>
            <person name="Waller R.F."/>
            <person name="Patron N.J."/>
            <person name="Cherry J.M."/>
            <person name="Stover N.A."/>
            <person name="Krieger C.J."/>
            <person name="del Toro C."/>
            <person name="Ryder H.F."/>
            <person name="Williamson S.C."/>
            <person name="Barbeau R.A."/>
            <person name="Hamilton E.P."/>
            <person name="Orias E."/>
        </authorList>
    </citation>
    <scope>NUCLEOTIDE SEQUENCE [LARGE SCALE GENOMIC DNA]</scope>
    <source>
        <strain evidence="2">SB210</strain>
    </source>
</reference>
<dbReference type="KEGG" id="tet:TTHERM_00090280"/>
<dbReference type="InParanoid" id="Q236G6"/>
<organism evidence="1 2">
    <name type="scientific">Tetrahymena thermophila (strain SB210)</name>
    <dbReference type="NCBI Taxonomy" id="312017"/>
    <lineage>
        <taxon>Eukaryota</taxon>
        <taxon>Sar</taxon>
        <taxon>Alveolata</taxon>
        <taxon>Ciliophora</taxon>
        <taxon>Intramacronucleata</taxon>
        <taxon>Oligohymenophorea</taxon>
        <taxon>Hymenostomatida</taxon>
        <taxon>Tetrahymenina</taxon>
        <taxon>Tetrahymenidae</taxon>
        <taxon>Tetrahymena</taxon>
    </lineage>
</organism>
<sequence length="189" mass="22902">MINYHFLAKTEENFQQMKQNEDDYLHQHTCQYRKQLKQQSQIYLNIPFDQYKDYINKFPNQIKKLSHMAKTKCINQNERLRKTPMIEVVSSILCEQKGVNNLENQQIFNLISKSKHNLYKNILSAFKRHITECQDTFLMSFYENLSEDKWTFEHIKHRVSTNLAIFGRFNLKIKNLSKNRNLKKYLIIF</sequence>
<dbReference type="InterPro" id="IPR028008">
    <property type="entry name" value="DUF4441"/>
</dbReference>